<protein>
    <submittedName>
        <fullName evidence="2">Uncharacterized protein</fullName>
    </submittedName>
</protein>
<reference evidence="2 3" key="1">
    <citation type="journal article" date="2019" name="Sci. Rep.">
        <title>Comparative genomics of chytrid fungi reveal insights into the obligate biotrophic and pathogenic lifestyle of Synchytrium endobioticum.</title>
        <authorList>
            <person name="van de Vossenberg B.T.L.H."/>
            <person name="Warris S."/>
            <person name="Nguyen H.D.T."/>
            <person name="van Gent-Pelzer M.P.E."/>
            <person name="Joly D.L."/>
            <person name="van de Geest H.C."/>
            <person name="Bonants P.J.M."/>
            <person name="Smith D.S."/>
            <person name="Levesque C.A."/>
            <person name="van der Lee T.A.J."/>
        </authorList>
    </citation>
    <scope>NUCLEOTIDE SEQUENCE [LARGE SCALE GENOMIC DNA]</scope>
    <source>
        <strain evidence="2 3">CBS 809.83</strain>
    </source>
</reference>
<name>A0A507DSV8_9FUNG</name>
<feature type="compositionally biased region" description="Basic and acidic residues" evidence="1">
    <location>
        <begin position="1"/>
        <end position="19"/>
    </location>
</feature>
<dbReference type="Proteomes" id="UP000318582">
    <property type="component" value="Unassembled WGS sequence"/>
</dbReference>
<feature type="compositionally biased region" description="Low complexity" evidence="1">
    <location>
        <begin position="313"/>
        <end position="330"/>
    </location>
</feature>
<feature type="compositionally biased region" description="Basic and acidic residues" evidence="1">
    <location>
        <begin position="37"/>
        <end position="49"/>
    </location>
</feature>
<feature type="region of interest" description="Disordered" evidence="1">
    <location>
        <begin position="1"/>
        <end position="81"/>
    </location>
</feature>
<dbReference type="EMBL" id="QEAQ01000135">
    <property type="protein sequence ID" value="TPX54834.1"/>
    <property type="molecule type" value="Genomic_DNA"/>
</dbReference>
<dbReference type="STRING" id="109895.A0A507DSV8"/>
<organism evidence="2 3">
    <name type="scientific">Powellomyces hirtus</name>
    <dbReference type="NCBI Taxonomy" id="109895"/>
    <lineage>
        <taxon>Eukaryota</taxon>
        <taxon>Fungi</taxon>
        <taxon>Fungi incertae sedis</taxon>
        <taxon>Chytridiomycota</taxon>
        <taxon>Chytridiomycota incertae sedis</taxon>
        <taxon>Chytridiomycetes</taxon>
        <taxon>Spizellomycetales</taxon>
        <taxon>Powellomycetaceae</taxon>
        <taxon>Powellomyces</taxon>
    </lineage>
</organism>
<evidence type="ECO:0000256" key="1">
    <source>
        <dbReference type="SAM" id="MobiDB-lite"/>
    </source>
</evidence>
<sequence>MADHNDIQHHQDDNDHHAFMSEPIQYMPPATPLRKSKSLDKDGQRRAMKDAAGTTDSGLATPVDNNMDHRLDHTDTEQPEFIPGVTNASRAQNLNQFEIQKREEARQKALEADEAKKRHEAEMFEKARVLRQKLEAEERLRKENEERARKEEDAARQQVLAKQKAKMDEFEQQKRDAARRAEEARIQALKAKEQEAFRKLELAKQKTLQEEKARREEAERKTNEEHLARAEKLRKQEEAMARFEEERRVKQMSESDRRAYLARKEAEAAAIRQRQDEERQRLAAIEQQQAEEARAQEEARRKAEAERLEAERLANLPPLDAPQPQQQQQHVEQEDEDPVDEEARLATQRSREALLAKVADRAKLESMRVQAEAEANNRAAEQTAAESQARFQREMEAAQQEGITIAPKAPSPRKNVTPETMEERTIRERQEEQLAEEEAARALQNALERKKTVKDMANLDADAWRADLLDLMAAEEAKSRADQANREPFVLSKDAEIASTLSVPNRLSTSRPSMARQSMSVERAAAFQQSQTRKQEKRGGCGCIVM</sequence>
<feature type="region of interest" description="Disordered" evidence="1">
    <location>
        <begin position="202"/>
        <end position="348"/>
    </location>
</feature>
<dbReference type="AlphaFoldDB" id="A0A507DSV8"/>
<feature type="compositionally biased region" description="Basic and acidic residues" evidence="1">
    <location>
        <begin position="66"/>
        <end position="76"/>
    </location>
</feature>
<feature type="compositionally biased region" description="Basic and acidic residues" evidence="1">
    <location>
        <begin position="291"/>
        <end position="312"/>
    </location>
</feature>
<feature type="compositionally biased region" description="Basic and acidic residues" evidence="1">
    <location>
        <begin position="202"/>
        <end position="281"/>
    </location>
</feature>
<gene>
    <name evidence="2" type="ORF">PhCBS80983_g05710</name>
</gene>
<feature type="region of interest" description="Disordered" evidence="1">
    <location>
        <begin position="504"/>
        <end position="546"/>
    </location>
</feature>
<feature type="compositionally biased region" description="Polar residues" evidence="1">
    <location>
        <begin position="504"/>
        <end position="520"/>
    </location>
</feature>
<evidence type="ECO:0000313" key="3">
    <source>
        <dbReference type="Proteomes" id="UP000318582"/>
    </source>
</evidence>
<keyword evidence="3" id="KW-1185">Reference proteome</keyword>
<evidence type="ECO:0000313" key="2">
    <source>
        <dbReference type="EMBL" id="TPX54834.1"/>
    </source>
</evidence>
<feature type="region of interest" description="Disordered" evidence="1">
    <location>
        <begin position="137"/>
        <end position="178"/>
    </location>
</feature>
<accession>A0A507DSV8</accession>
<comment type="caution">
    <text evidence="2">The sequence shown here is derived from an EMBL/GenBank/DDBJ whole genome shotgun (WGS) entry which is preliminary data.</text>
</comment>
<feature type="compositionally biased region" description="Basic and acidic residues" evidence="1">
    <location>
        <begin position="137"/>
        <end position="155"/>
    </location>
</feature>
<proteinExistence type="predicted"/>
<feature type="compositionally biased region" description="Basic and acidic residues" evidence="1">
    <location>
        <begin position="165"/>
        <end position="178"/>
    </location>
</feature>